<dbReference type="EMBL" id="JAPNKA010000001">
    <property type="protein sequence ID" value="MCY1078962.1"/>
    <property type="molecule type" value="Genomic_DNA"/>
</dbReference>
<dbReference type="Proteomes" id="UP001207654">
    <property type="component" value="Unassembled WGS sequence"/>
</dbReference>
<name>A0ABT4ABA5_9BACT</name>
<evidence type="ECO:0000313" key="2">
    <source>
        <dbReference type="EMBL" id="MCY1078962.1"/>
    </source>
</evidence>
<feature type="compositionally biased region" description="Polar residues" evidence="1">
    <location>
        <begin position="323"/>
        <end position="333"/>
    </location>
</feature>
<proteinExistence type="predicted"/>
<keyword evidence="3" id="KW-1185">Reference proteome</keyword>
<accession>A0ABT4ABA5</accession>
<evidence type="ECO:0000313" key="3">
    <source>
        <dbReference type="Proteomes" id="UP001207654"/>
    </source>
</evidence>
<evidence type="ECO:0000256" key="1">
    <source>
        <dbReference type="SAM" id="MobiDB-lite"/>
    </source>
</evidence>
<organism evidence="2 3">
    <name type="scientific">Archangium lansingense</name>
    <dbReference type="NCBI Taxonomy" id="2995310"/>
    <lineage>
        <taxon>Bacteria</taxon>
        <taxon>Pseudomonadati</taxon>
        <taxon>Myxococcota</taxon>
        <taxon>Myxococcia</taxon>
        <taxon>Myxococcales</taxon>
        <taxon>Cystobacterineae</taxon>
        <taxon>Archangiaceae</taxon>
        <taxon>Archangium</taxon>
    </lineage>
</organism>
<protein>
    <submittedName>
        <fullName evidence="2">Uncharacterized protein</fullName>
    </submittedName>
</protein>
<comment type="caution">
    <text evidence="2">The sequence shown here is derived from an EMBL/GenBank/DDBJ whole genome shotgun (WGS) entry which is preliminary data.</text>
</comment>
<feature type="region of interest" description="Disordered" evidence="1">
    <location>
        <begin position="323"/>
        <end position="342"/>
    </location>
</feature>
<gene>
    <name evidence="2" type="ORF">OV287_31325</name>
</gene>
<sequence length="342" mass="39027">MRALVMRRLGHLEQVARLWRELEDDHWLPDYADGLGEQIIGLRHAGISNLLPKRLQPEGNGYSCMDEHGQPWGRLRGQGSLVSRIETYMEEHGTSYDWISDWMGEVSGDSWSQWGKAMRIFWVRQRDQKKVKVLEHYWNNPLDPVTAAKTCSGLYASPSKVGLGYEKEPQLKRAWQIWHGFVQELLACTDFPNNDREARTVRLIRTENDAGLKANKLTPFEPKKDSEIKRGVCESSSIFKAFVNAGPHITLQTVPHIRVITCYFTERTGGANRCCLKEDHENEFIFLTHGIRCDYEPSGGSSTQVESDEDKYKGLFGDYAPFGSSSTQTQSNADKYKGLFDE</sequence>
<reference evidence="2 3" key="1">
    <citation type="submission" date="2022-11" db="EMBL/GenBank/DDBJ databases">
        <title>Minimal conservation of predation-associated metabolite biosynthetic gene clusters underscores biosynthetic potential of Myxococcota including descriptions for ten novel species: Archangium lansinium sp. nov., Myxococcus landrumus sp. nov., Nannocystis bai.</title>
        <authorList>
            <person name="Ahearne A."/>
            <person name="Stevens C."/>
            <person name="Phillips K."/>
        </authorList>
    </citation>
    <scope>NUCLEOTIDE SEQUENCE [LARGE SCALE GENOMIC DNA]</scope>
    <source>
        <strain evidence="2 3">MIWBW</strain>
    </source>
</reference>
<dbReference type="RefSeq" id="WP_267537720.1">
    <property type="nucleotide sequence ID" value="NZ_JAPNKA010000001.1"/>
</dbReference>